<dbReference type="GO" id="GO:0005524">
    <property type="term" value="F:ATP binding"/>
    <property type="evidence" value="ECO:0007669"/>
    <property type="project" value="UniProtKB-KW"/>
</dbReference>
<dbReference type="SMART" id="SM00091">
    <property type="entry name" value="PAS"/>
    <property type="match status" value="3"/>
</dbReference>
<evidence type="ECO:0000259" key="17">
    <source>
        <dbReference type="PROSITE" id="PS50110"/>
    </source>
</evidence>
<reference evidence="20 21" key="1">
    <citation type="journal article" date="2008" name="Proc. Natl. Acad. Sci. U.S.A.">
        <title>The genome of Cyanothece 51142, a unicellular diazotrophic cyanobacterium important in the marine nitrogen cycle.</title>
        <authorList>
            <person name="Welsh E.A."/>
            <person name="Liberton M."/>
            <person name="Stoeckel J."/>
            <person name="Loh T."/>
            <person name="Elvitigala T."/>
            <person name="Wang C."/>
            <person name="Wollam A."/>
            <person name="Fulton R.S."/>
            <person name="Clifton S.W."/>
            <person name="Jacobs J.M."/>
            <person name="Aurora R."/>
            <person name="Ghosh B.K."/>
            <person name="Sherman L.A."/>
            <person name="Smith R.D."/>
            <person name="Wilson R.K."/>
            <person name="Pakrasi H.B."/>
        </authorList>
    </citation>
    <scope>NUCLEOTIDE SEQUENCE [LARGE SCALE GENOMIC DNA]</scope>
    <source>
        <strain evidence="21">ATCC 51142 / BH68</strain>
    </source>
</reference>
<dbReference type="HOGENOM" id="CLU_000445_114_15_3"/>
<dbReference type="PROSITE" id="PS50112">
    <property type="entry name" value="PAS"/>
    <property type="match status" value="3"/>
</dbReference>
<dbReference type="InterPro" id="IPR035965">
    <property type="entry name" value="PAS-like_dom_sf"/>
</dbReference>
<keyword evidence="10" id="KW-0902">Two-component regulatory system</keyword>
<accession>B1X1P1</accession>
<dbReference type="InterPro" id="IPR001789">
    <property type="entry name" value="Sig_transdc_resp-reg_receiver"/>
</dbReference>
<feature type="domain" description="Histidine kinase" evidence="16">
    <location>
        <begin position="608"/>
        <end position="831"/>
    </location>
</feature>
<evidence type="ECO:0000259" key="18">
    <source>
        <dbReference type="PROSITE" id="PS50112"/>
    </source>
</evidence>
<protein>
    <recommendedName>
        <fullName evidence="13">Circadian input-output histidine kinase CikA</fullName>
        <ecNumber evidence="4">2.7.13.3</ecNumber>
    </recommendedName>
</protein>
<evidence type="ECO:0000256" key="10">
    <source>
        <dbReference type="ARBA" id="ARBA00023012"/>
    </source>
</evidence>
<evidence type="ECO:0000259" key="19">
    <source>
        <dbReference type="PROSITE" id="PS50113"/>
    </source>
</evidence>
<evidence type="ECO:0000313" key="20">
    <source>
        <dbReference type="EMBL" id="ACB53071.1"/>
    </source>
</evidence>
<dbReference type="InterPro" id="IPR036097">
    <property type="entry name" value="HisK_dim/P_sf"/>
</dbReference>
<dbReference type="InterPro" id="IPR036890">
    <property type="entry name" value="HATPase_C_sf"/>
</dbReference>
<dbReference type="InterPro" id="IPR003018">
    <property type="entry name" value="GAF"/>
</dbReference>
<dbReference type="Pfam" id="PF00989">
    <property type="entry name" value="PAS"/>
    <property type="match status" value="1"/>
</dbReference>
<feature type="domain" description="PAS" evidence="18">
    <location>
        <begin position="462"/>
        <end position="515"/>
    </location>
</feature>
<dbReference type="GO" id="GO:0000155">
    <property type="term" value="F:phosphorelay sensor kinase activity"/>
    <property type="evidence" value="ECO:0007669"/>
    <property type="project" value="InterPro"/>
</dbReference>
<dbReference type="NCBIfam" id="TIGR00229">
    <property type="entry name" value="sensory_box"/>
    <property type="match status" value="3"/>
</dbReference>
<keyword evidence="9" id="KW-0067">ATP-binding</keyword>
<dbReference type="InterPro" id="IPR003594">
    <property type="entry name" value="HATPase_dom"/>
</dbReference>
<dbReference type="InterPro" id="IPR013656">
    <property type="entry name" value="PAS_4"/>
</dbReference>
<dbReference type="Gene3D" id="3.40.50.2300">
    <property type="match status" value="1"/>
</dbReference>
<evidence type="ECO:0000256" key="5">
    <source>
        <dbReference type="ARBA" id="ARBA00022553"/>
    </source>
</evidence>
<dbReference type="eggNOG" id="COG2202">
    <property type="taxonomic scope" value="Bacteria"/>
</dbReference>
<dbReference type="OrthoDB" id="502671at2"/>
<name>B1X1P1_CROS5</name>
<keyword evidence="11" id="KW-0472">Membrane</keyword>
<dbReference type="SUPFAM" id="SSF52172">
    <property type="entry name" value="CheY-like"/>
    <property type="match status" value="1"/>
</dbReference>
<dbReference type="PANTHER" id="PTHR43047">
    <property type="entry name" value="TWO-COMPONENT HISTIDINE PROTEIN KINASE"/>
    <property type="match status" value="1"/>
</dbReference>
<dbReference type="CDD" id="cd00130">
    <property type="entry name" value="PAS"/>
    <property type="match status" value="3"/>
</dbReference>
<dbReference type="SMART" id="SM00086">
    <property type="entry name" value="PAC"/>
    <property type="match status" value="3"/>
</dbReference>
<evidence type="ECO:0000256" key="11">
    <source>
        <dbReference type="ARBA" id="ARBA00023136"/>
    </source>
</evidence>
<dbReference type="Pfam" id="PF08448">
    <property type="entry name" value="PAS_4"/>
    <property type="match status" value="1"/>
</dbReference>
<proteinExistence type="inferred from homology"/>
<comment type="subcellular location">
    <subcellularLocation>
        <location evidence="2">Membrane</location>
    </subcellularLocation>
</comment>
<evidence type="ECO:0000313" key="21">
    <source>
        <dbReference type="Proteomes" id="UP000001203"/>
    </source>
</evidence>
<dbReference type="SMART" id="SM00065">
    <property type="entry name" value="GAF"/>
    <property type="match status" value="1"/>
</dbReference>
<dbReference type="Pfam" id="PF08447">
    <property type="entry name" value="PAS_3"/>
    <property type="match status" value="1"/>
</dbReference>
<evidence type="ECO:0000256" key="14">
    <source>
        <dbReference type="PROSITE-ProRule" id="PRU00169"/>
    </source>
</evidence>
<dbReference type="eggNOG" id="COG0745">
    <property type="taxonomic scope" value="Bacteria"/>
</dbReference>
<dbReference type="CDD" id="cd00082">
    <property type="entry name" value="HisKA"/>
    <property type="match status" value="1"/>
</dbReference>
<dbReference type="AlphaFoldDB" id="B1X1P1"/>
<dbReference type="FunFam" id="1.10.287.130:FF:000038">
    <property type="entry name" value="Sensory transduction histidine kinase"/>
    <property type="match status" value="1"/>
</dbReference>
<evidence type="ECO:0000256" key="15">
    <source>
        <dbReference type="SAM" id="Coils"/>
    </source>
</evidence>
<dbReference type="Gene3D" id="3.30.450.20">
    <property type="entry name" value="PAS domain"/>
    <property type="match status" value="3"/>
</dbReference>
<dbReference type="PROSITE" id="PS50113">
    <property type="entry name" value="PAC"/>
    <property type="match status" value="3"/>
</dbReference>
<feature type="domain" description="PAS" evidence="18">
    <location>
        <begin position="163"/>
        <end position="234"/>
    </location>
</feature>
<dbReference type="SUPFAM" id="SSF47384">
    <property type="entry name" value="Homodimeric domain of signal transducing histidine kinase"/>
    <property type="match status" value="1"/>
</dbReference>
<feature type="domain" description="PAS" evidence="18">
    <location>
        <begin position="41"/>
        <end position="113"/>
    </location>
</feature>
<dbReference type="InterPro" id="IPR011006">
    <property type="entry name" value="CheY-like_superfamily"/>
</dbReference>
<sequence>MNDLNSEIEKDRLIQELQAEIIRLKADQKVALTMQETLRESEERWQLVVQGTNEGIWDWNLKTDEMFFSPRWKEMLGYGEQELPNHIDTWKQLLHPQDRERVMKILGDHFARKTDHYSAEFRLKCQDGNYKWILSRGKALWDATGTPVRMAGSHTDISDRKNEQILLTSLIDCIPDLVFCKDSKGVYKMCNNAFETFAGRDRKDIIGKSDFELFPPEEALGFREQDRFMMLQKQSHRNEEWITYPNGNRRLVDTLKTPFCCPEGKLMGTIGISRDITDRKQKEEAIKQQAERDALLSNIARQLIDQDLTTAVNFILASLGKFTKCDRSYIIRYFPEEKAWSMLHEWCNEYTPSTIHDSQNISLEVFPWFSQQLIEGKSICINRLDDFPPEATAEQEAYQNSLSPNLLVVPMMTGGQTVGYLGIDTNRYKKWKKEDVNLLKLVGELMAIAEARAIAEEAQKESQARFAGILDNANEAIISIDEQQNITLFNHAAEEIFGYTSEEVLGRAFNLLIPSRFTDAHYQHIKTFQHTAETARQMGGRRPVFGQRKDGTEFLAEVSISKIKLRGKTIFTAIIRDITERKQAEEALKQAKEQADAANRAKSEFLASMSHELRTPLNAILGFTQVMQRDHSLKGEHRQNLDIIGRSGEHLLELINDILEMTKIEAGRTTFNQTQFDLYRLLDNLESMLHLKAEEKNLQLLFEKNPDLPQYIETDEGKLRQVLINLLGNAIKFTQEGGVILRIKTNHSTDQNPTIILTFEIEDTGPGIAAEEVNQLFEAFGQTETGRNSNEGTGLGLPISRKFVELMGGEITVSSILGRGSLFTFTIEATIVHANTIKINKPPRRVIGLVSGQPQYRILAVDDRLESRILLVKLLSSMGFNVRQASNGQEALDIWQHWQPHLIWMDMRMPIVDGYQATQHIKATPEGQKTVIIALTASAFEEERNLVLSAGCDDFMRKPFREDVLWEKIAQHLGVQYIYEDLEDSHLSAQHSPVITPETTCQLQTLLEKMPAHWIKQLHQAALECSDDGILELVHQIPPGSQPLAITLQEWSENFLFDSVLELTQNTLKKAEGRRQEAEGLL</sequence>
<dbReference type="SUPFAM" id="SSF55781">
    <property type="entry name" value="GAF domain-like"/>
    <property type="match status" value="1"/>
</dbReference>
<dbReference type="Gene3D" id="1.10.287.130">
    <property type="match status" value="1"/>
</dbReference>
<dbReference type="InterPro" id="IPR001610">
    <property type="entry name" value="PAC"/>
</dbReference>
<dbReference type="RefSeq" id="WP_009545120.1">
    <property type="nucleotide sequence ID" value="NC_010546.1"/>
</dbReference>
<dbReference type="InterPro" id="IPR029016">
    <property type="entry name" value="GAF-like_dom_sf"/>
</dbReference>
<dbReference type="GO" id="GO:0009927">
    <property type="term" value="F:histidine phosphotransfer kinase activity"/>
    <property type="evidence" value="ECO:0007669"/>
    <property type="project" value="TreeGrafter"/>
</dbReference>
<dbReference type="Pfam" id="PF01590">
    <property type="entry name" value="GAF"/>
    <property type="match status" value="1"/>
</dbReference>
<dbReference type="FunFam" id="3.30.565.10:FF:000010">
    <property type="entry name" value="Sensor histidine kinase RcsC"/>
    <property type="match status" value="1"/>
</dbReference>
<dbReference type="InterPro" id="IPR013655">
    <property type="entry name" value="PAS_fold_3"/>
</dbReference>
<keyword evidence="15" id="KW-0175">Coiled coil</keyword>
<gene>
    <name evidence="20" type="ordered locus">cce_3723</name>
</gene>
<evidence type="ECO:0000256" key="12">
    <source>
        <dbReference type="ARBA" id="ARBA00023306"/>
    </source>
</evidence>
<evidence type="ECO:0000256" key="6">
    <source>
        <dbReference type="ARBA" id="ARBA00022679"/>
    </source>
</evidence>
<comment type="similarity">
    <text evidence="3">In the N-terminal section; belongs to the phytochrome family.</text>
</comment>
<dbReference type="STRING" id="43989.cce_3723"/>
<evidence type="ECO:0000256" key="4">
    <source>
        <dbReference type="ARBA" id="ARBA00012438"/>
    </source>
</evidence>
<keyword evidence="8" id="KW-0418">Kinase</keyword>
<evidence type="ECO:0000256" key="2">
    <source>
        <dbReference type="ARBA" id="ARBA00004370"/>
    </source>
</evidence>
<feature type="modified residue" description="4-aspartylphosphate" evidence="14">
    <location>
        <position position="906"/>
    </location>
</feature>
<keyword evidence="6" id="KW-0808">Transferase</keyword>
<feature type="domain" description="PAC" evidence="19">
    <location>
        <begin position="236"/>
        <end position="288"/>
    </location>
</feature>
<feature type="domain" description="PAC" evidence="19">
    <location>
        <begin position="540"/>
        <end position="590"/>
    </location>
</feature>
<dbReference type="InterPro" id="IPR013767">
    <property type="entry name" value="PAS_fold"/>
</dbReference>
<organism evidence="20 21">
    <name type="scientific">Crocosphaera subtropica (strain ATCC 51142 / BH68)</name>
    <name type="common">Cyanothece sp. (strain ATCC 51142)</name>
    <dbReference type="NCBI Taxonomy" id="43989"/>
    <lineage>
        <taxon>Bacteria</taxon>
        <taxon>Bacillati</taxon>
        <taxon>Cyanobacteriota</taxon>
        <taxon>Cyanophyceae</taxon>
        <taxon>Oscillatoriophycideae</taxon>
        <taxon>Chroococcales</taxon>
        <taxon>Aphanothecaceae</taxon>
        <taxon>Crocosphaera</taxon>
        <taxon>Crocosphaera subtropica</taxon>
    </lineage>
</organism>
<feature type="domain" description="Response regulatory" evidence="17">
    <location>
        <begin position="857"/>
        <end position="973"/>
    </location>
</feature>
<dbReference type="SUPFAM" id="SSF55785">
    <property type="entry name" value="PYP-like sensor domain (PAS domain)"/>
    <property type="match status" value="3"/>
</dbReference>
<keyword evidence="12" id="KW-0131">Cell cycle</keyword>
<dbReference type="PROSITE" id="PS50110">
    <property type="entry name" value="RESPONSE_REGULATORY"/>
    <property type="match status" value="1"/>
</dbReference>
<dbReference type="InterPro" id="IPR000700">
    <property type="entry name" value="PAS-assoc_C"/>
</dbReference>
<dbReference type="PROSITE" id="PS50109">
    <property type="entry name" value="HIS_KIN"/>
    <property type="match status" value="1"/>
</dbReference>
<evidence type="ECO:0000256" key="8">
    <source>
        <dbReference type="ARBA" id="ARBA00022777"/>
    </source>
</evidence>
<dbReference type="GO" id="GO:0006355">
    <property type="term" value="P:regulation of DNA-templated transcription"/>
    <property type="evidence" value="ECO:0007669"/>
    <property type="project" value="InterPro"/>
</dbReference>
<dbReference type="InterPro" id="IPR004358">
    <property type="entry name" value="Sig_transdc_His_kin-like_C"/>
</dbReference>
<evidence type="ECO:0000256" key="3">
    <source>
        <dbReference type="ARBA" id="ARBA00006402"/>
    </source>
</evidence>
<keyword evidence="7" id="KW-0547">Nucleotide-binding</keyword>
<dbReference type="CDD" id="cd16922">
    <property type="entry name" value="HATPase_EvgS-ArcB-TorS-like"/>
    <property type="match status" value="1"/>
</dbReference>
<dbReference type="Gene3D" id="3.30.450.40">
    <property type="match status" value="1"/>
</dbReference>
<dbReference type="EMBL" id="CP000806">
    <property type="protein sequence ID" value="ACB53071.1"/>
    <property type="molecule type" value="Genomic_DNA"/>
</dbReference>
<evidence type="ECO:0000256" key="7">
    <source>
        <dbReference type="ARBA" id="ARBA00022741"/>
    </source>
</evidence>
<dbReference type="Gene3D" id="3.30.565.10">
    <property type="entry name" value="Histidine kinase-like ATPase, C-terminal domain"/>
    <property type="match status" value="1"/>
</dbReference>
<dbReference type="InterPro" id="IPR005467">
    <property type="entry name" value="His_kinase_dom"/>
</dbReference>
<dbReference type="KEGG" id="cyt:cce_3723"/>
<dbReference type="SMART" id="SM00387">
    <property type="entry name" value="HATPase_c"/>
    <property type="match status" value="1"/>
</dbReference>
<dbReference type="SUPFAM" id="SSF55874">
    <property type="entry name" value="ATPase domain of HSP90 chaperone/DNA topoisomerase II/histidine kinase"/>
    <property type="match status" value="1"/>
</dbReference>
<dbReference type="Pfam" id="PF02518">
    <property type="entry name" value="HATPase_c"/>
    <property type="match status" value="1"/>
</dbReference>
<feature type="coiled-coil region" evidence="15">
    <location>
        <begin position="574"/>
        <end position="608"/>
    </location>
</feature>
<dbReference type="CDD" id="cd17546">
    <property type="entry name" value="REC_hyHK_CKI1_RcsC-like"/>
    <property type="match status" value="1"/>
</dbReference>
<dbReference type="PANTHER" id="PTHR43047:SF72">
    <property type="entry name" value="OSMOSENSING HISTIDINE PROTEIN KINASE SLN1"/>
    <property type="match status" value="1"/>
</dbReference>
<dbReference type="Pfam" id="PF00072">
    <property type="entry name" value="Response_reg"/>
    <property type="match status" value="1"/>
</dbReference>
<evidence type="ECO:0000256" key="1">
    <source>
        <dbReference type="ARBA" id="ARBA00000085"/>
    </source>
</evidence>
<evidence type="ECO:0000259" key="16">
    <source>
        <dbReference type="PROSITE" id="PS50109"/>
    </source>
</evidence>
<dbReference type="PRINTS" id="PR00344">
    <property type="entry name" value="BCTRLSENSOR"/>
</dbReference>
<keyword evidence="5 14" id="KW-0597">Phosphoprotein</keyword>
<dbReference type="Pfam" id="PF00512">
    <property type="entry name" value="HisKA"/>
    <property type="match status" value="1"/>
</dbReference>
<keyword evidence="21" id="KW-1185">Reference proteome</keyword>
<feature type="domain" description="PAC" evidence="19">
    <location>
        <begin position="117"/>
        <end position="169"/>
    </location>
</feature>
<dbReference type="SMART" id="SM00448">
    <property type="entry name" value="REC"/>
    <property type="match status" value="1"/>
</dbReference>
<dbReference type="GO" id="GO:0005886">
    <property type="term" value="C:plasma membrane"/>
    <property type="evidence" value="ECO:0007669"/>
    <property type="project" value="TreeGrafter"/>
</dbReference>
<dbReference type="eggNOG" id="COG5002">
    <property type="taxonomic scope" value="Bacteria"/>
</dbReference>
<evidence type="ECO:0000256" key="9">
    <source>
        <dbReference type="ARBA" id="ARBA00022840"/>
    </source>
</evidence>
<comment type="catalytic activity">
    <reaction evidence="1">
        <text>ATP + protein L-histidine = ADP + protein N-phospho-L-histidine.</text>
        <dbReference type="EC" id="2.7.13.3"/>
    </reaction>
</comment>
<dbReference type="SMART" id="SM00388">
    <property type="entry name" value="HisKA"/>
    <property type="match status" value="1"/>
</dbReference>
<evidence type="ECO:0000256" key="13">
    <source>
        <dbReference type="ARBA" id="ARBA00074306"/>
    </source>
</evidence>
<dbReference type="Proteomes" id="UP000001203">
    <property type="component" value="Chromosome circular"/>
</dbReference>
<dbReference type="InterPro" id="IPR000014">
    <property type="entry name" value="PAS"/>
</dbReference>
<dbReference type="InterPro" id="IPR003661">
    <property type="entry name" value="HisK_dim/P_dom"/>
</dbReference>
<dbReference type="EC" id="2.7.13.3" evidence="4"/>